<accession>A0ABT6JJ02</accession>
<dbReference type="SUPFAM" id="SSF74650">
    <property type="entry name" value="Galactose mutarotase-like"/>
    <property type="match status" value="1"/>
</dbReference>
<dbReference type="Gene3D" id="2.70.98.10">
    <property type="match status" value="1"/>
</dbReference>
<keyword evidence="2" id="KW-1185">Reference proteome</keyword>
<dbReference type="Pfam" id="PF01263">
    <property type="entry name" value="Aldose_epim"/>
    <property type="match status" value="1"/>
</dbReference>
<proteinExistence type="predicted"/>
<reference evidence="1 2" key="1">
    <citation type="submission" date="2023-04" db="EMBL/GenBank/DDBJ databases">
        <title>Luteimonas sp. M1R5S18.</title>
        <authorList>
            <person name="Sun J.-Q."/>
        </authorList>
    </citation>
    <scope>NUCLEOTIDE SEQUENCE [LARGE SCALE GENOMIC DNA]</scope>
    <source>
        <strain evidence="1 2">M1R5S18</strain>
    </source>
</reference>
<protein>
    <submittedName>
        <fullName evidence="1">Aldose epimerase</fullName>
    </submittedName>
</protein>
<dbReference type="InterPro" id="IPR008183">
    <property type="entry name" value="Aldose_1/G6P_1-epimerase"/>
</dbReference>
<name>A0ABT6JJ02_9GAMM</name>
<sequence>MAVEAAGAGVDLTPTSPLPPGPLLAIAADGIELDAAAAAGGRIAQIRCDGVDQLLAWGAHGATAAIAWGCYPMVPWCGRIRDGRFAFAGERHQLPVNLGPHAIHGVGFLMPWQVTGQGERHVELELALPRDHRWPFGGVARQRFELGNRQLRLSLSVTADGHAMPASIGWHPWFLKPERLEFTPDAMYPRDAEGIALLPPGPVRPGPWDDCFVNRRDVLLHRAGQRLRVSSACSDWVVYDGTVAATCVEPQTAPPDAFNLQPDAMLRPGETLAAHCVLRWE</sequence>
<organism evidence="1 2">
    <name type="scientific">Luteimonas rhizosphaericola</name>
    <dbReference type="NCBI Taxonomy" id="3042024"/>
    <lineage>
        <taxon>Bacteria</taxon>
        <taxon>Pseudomonadati</taxon>
        <taxon>Pseudomonadota</taxon>
        <taxon>Gammaproteobacteria</taxon>
        <taxon>Lysobacterales</taxon>
        <taxon>Lysobacteraceae</taxon>
        <taxon>Luteimonas</taxon>
    </lineage>
</organism>
<dbReference type="Proteomes" id="UP001156831">
    <property type="component" value="Unassembled WGS sequence"/>
</dbReference>
<dbReference type="RefSeq" id="WP_280601454.1">
    <property type="nucleotide sequence ID" value="NZ_JARXRN010000024.1"/>
</dbReference>
<dbReference type="EMBL" id="JARXRN010000024">
    <property type="protein sequence ID" value="MDH5830664.1"/>
    <property type="molecule type" value="Genomic_DNA"/>
</dbReference>
<dbReference type="InterPro" id="IPR014718">
    <property type="entry name" value="GH-type_carb-bd"/>
</dbReference>
<evidence type="ECO:0000313" key="2">
    <source>
        <dbReference type="Proteomes" id="UP001156831"/>
    </source>
</evidence>
<gene>
    <name evidence="1" type="ORF">QFW80_09075</name>
</gene>
<dbReference type="InterPro" id="IPR011013">
    <property type="entry name" value="Gal_mutarotase_sf_dom"/>
</dbReference>
<evidence type="ECO:0000313" key="1">
    <source>
        <dbReference type="EMBL" id="MDH5830664.1"/>
    </source>
</evidence>
<comment type="caution">
    <text evidence="1">The sequence shown here is derived from an EMBL/GenBank/DDBJ whole genome shotgun (WGS) entry which is preliminary data.</text>
</comment>